<dbReference type="SUPFAM" id="SSF48726">
    <property type="entry name" value="Immunoglobulin"/>
    <property type="match status" value="1"/>
</dbReference>
<dbReference type="VEuPathDB" id="HostDB:ENSRNOG00000042524"/>
<name>A0A0G2K456_RAT</name>
<protein>
    <submittedName>
        <fullName evidence="1">Mast cell immunoglobulin-like receptor 1</fullName>
    </submittedName>
</protein>
<reference evidence="1" key="2">
    <citation type="submission" date="2025-08" db="UniProtKB">
        <authorList>
            <consortium name="Ensembl"/>
        </authorList>
    </citation>
    <scope>IDENTIFICATION</scope>
    <source>
        <strain evidence="1">Brown Norway</strain>
    </source>
</reference>
<gene>
    <name evidence="1 3" type="primary">Milr1</name>
</gene>
<dbReference type="InterPro" id="IPR013783">
    <property type="entry name" value="Ig-like_fold"/>
</dbReference>
<dbReference type="Gene3D" id="2.60.40.10">
    <property type="entry name" value="Immunoglobulins"/>
    <property type="match status" value="1"/>
</dbReference>
<dbReference type="Bgee" id="ENSRNOG00000042524">
    <property type="expression patterns" value="Expressed in thymus and 16 other cell types or tissues"/>
</dbReference>
<dbReference type="InterPro" id="IPR007110">
    <property type="entry name" value="Ig-like_dom"/>
</dbReference>
<dbReference type="InterPro" id="IPR003599">
    <property type="entry name" value="Ig_sub"/>
</dbReference>
<dbReference type="ExpressionAtlas" id="A0A0G2K456">
    <property type="expression patterns" value="baseline and differential"/>
</dbReference>
<proteinExistence type="predicted"/>
<reference evidence="1" key="1">
    <citation type="submission" date="2024-01" db="EMBL/GenBank/DDBJ databases">
        <title>GRCr8: a new rat reference genome assembly contstructed from accurate long reads and long range scaffolding.</title>
        <authorList>
            <person name="Doris P.A."/>
            <person name="Kalbfleisch T."/>
            <person name="Li K."/>
            <person name="Howe K."/>
            <person name="Wood J."/>
        </authorList>
    </citation>
    <scope>NUCLEOTIDE SEQUENCE [LARGE SCALE GENOMIC DNA]</scope>
    <source>
        <strain evidence="1">Brown Norway</strain>
    </source>
</reference>
<dbReference type="PROSITE" id="PS50835">
    <property type="entry name" value="IG_LIKE"/>
    <property type="match status" value="1"/>
</dbReference>
<organism evidence="1 2">
    <name type="scientific">Rattus norvegicus</name>
    <name type="common">Rat</name>
    <dbReference type="NCBI Taxonomy" id="10116"/>
    <lineage>
        <taxon>Eukaryota</taxon>
        <taxon>Metazoa</taxon>
        <taxon>Chordata</taxon>
        <taxon>Craniata</taxon>
        <taxon>Vertebrata</taxon>
        <taxon>Euteleostomi</taxon>
        <taxon>Mammalia</taxon>
        <taxon>Eutheria</taxon>
        <taxon>Euarchontoglires</taxon>
        <taxon>Glires</taxon>
        <taxon>Rodentia</taxon>
        <taxon>Myomorpha</taxon>
        <taxon>Muroidea</taxon>
        <taxon>Muridae</taxon>
        <taxon>Murinae</taxon>
        <taxon>Rattus</taxon>
    </lineage>
</organism>
<dbReference type="Proteomes" id="UP000002494">
    <property type="component" value="Chromosome 10"/>
</dbReference>
<accession>A0A0G2K456</accession>
<sequence length="268" mass="29727">MWLGRGILEDEPHSVAAQLTMGDDDTPVCLSVASCKGVSCWLDKLLLWALTLSITLRNTAVDCRRVDRNGFLSPNLNSSMSVVRMGQNVSLSCSSKNTSIDITYSLFLGKRYLESKRRRGGAVDFHLRISNANESGPYKCKVNDSNSSKYSQNFNFTIIQDESCSSCLLSLLLPGVLLGLILPGLAFLIYLKYKKGCTGKTLRENESKGSGDAPTQGELYANICETQKGSEQLQEIHYTTPVFKEVAPTEQEGLEDRKDDYIYSELTY</sequence>
<dbReference type="GeneTree" id="ENSGT01050000244808"/>
<dbReference type="AlphaFoldDB" id="A0A0G2K456"/>
<evidence type="ECO:0000313" key="2">
    <source>
        <dbReference type="Proteomes" id="UP000002494"/>
    </source>
</evidence>
<dbReference type="OMA" id="ENVCKDQ"/>
<dbReference type="RGD" id="620488">
    <property type="gene designation" value="Milr1"/>
</dbReference>
<evidence type="ECO:0000313" key="1">
    <source>
        <dbReference type="Ensembl" id="ENSRNOP00000072914.2"/>
    </source>
</evidence>
<dbReference type="Pfam" id="PF13895">
    <property type="entry name" value="Ig_2"/>
    <property type="match status" value="1"/>
</dbReference>
<dbReference type="SMART" id="SM00409">
    <property type="entry name" value="IG"/>
    <property type="match status" value="1"/>
</dbReference>
<evidence type="ECO:0000313" key="3">
    <source>
        <dbReference type="RGD" id="620488"/>
    </source>
</evidence>
<keyword evidence="2" id="KW-1185">Reference proteome</keyword>
<dbReference type="Ensembl" id="ENSRNOT00000078968.3">
    <property type="protein sequence ID" value="ENSRNOP00000072914.2"/>
    <property type="gene ID" value="ENSRNOG00000042524.5"/>
</dbReference>
<reference evidence="1" key="3">
    <citation type="submission" date="2025-09" db="UniProtKB">
        <authorList>
            <consortium name="Ensembl"/>
        </authorList>
    </citation>
    <scope>IDENTIFICATION</scope>
    <source>
        <strain evidence="1">Brown Norway</strain>
    </source>
</reference>
<dbReference type="InterPro" id="IPR036179">
    <property type="entry name" value="Ig-like_dom_sf"/>
</dbReference>